<evidence type="ECO:0000259" key="7">
    <source>
        <dbReference type="PROSITE" id="PS51519"/>
    </source>
</evidence>
<dbReference type="OrthoDB" id="6270329at2759"/>
<evidence type="ECO:0000313" key="8">
    <source>
        <dbReference type="EMBL" id="GFQ02291.1"/>
    </source>
</evidence>
<dbReference type="GO" id="GO:0003700">
    <property type="term" value="F:DNA-binding transcription factor activity"/>
    <property type="evidence" value="ECO:0007669"/>
    <property type="project" value="InterPro"/>
</dbReference>
<dbReference type="PANTHER" id="PTHR46373:SF5">
    <property type="entry name" value="RWP-RK DOMAIN PROTEIN"/>
    <property type="match status" value="1"/>
</dbReference>
<keyword evidence="3" id="KW-0175">Coiled coil</keyword>
<keyword evidence="5" id="KW-0804">Transcription</keyword>
<dbReference type="PROSITE" id="PS51519">
    <property type="entry name" value="RWP_RK"/>
    <property type="match status" value="1"/>
</dbReference>
<dbReference type="InterPro" id="IPR003035">
    <property type="entry name" value="RWP-RK_dom"/>
</dbReference>
<dbReference type="GO" id="GO:0003677">
    <property type="term" value="F:DNA binding"/>
    <property type="evidence" value="ECO:0007669"/>
    <property type="project" value="UniProtKB-KW"/>
</dbReference>
<keyword evidence="9" id="KW-1185">Reference proteome</keyword>
<dbReference type="Proteomes" id="UP000653305">
    <property type="component" value="Unassembled WGS sequence"/>
</dbReference>
<accession>A0A830CQW6</accession>
<keyword evidence="4" id="KW-0238">DNA-binding</keyword>
<comment type="function">
    <text evidence="1">Putative transcription factor.</text>
</comment>
<feature type="domain" description="RWP-RK" evidence="7">
    <location>
        <begin position="190"/>
        <end position="270"/>
    </location>
</feature>
<evidence type="ECO:0000256" key="4">
    <source>
        <dbReference type="ARBA" id="ARBA00023125"/>
    </source>
</evidence>
<dbReference type="Pfam" id="PF02042">
    <property type="entry name" value="RWP-RK"/>
    <property type="match status" value="1"/>
</dbReference>
<name>A0A830CQW6_9LAMI</name>
<evidence type="ECO:0000256" key="3">
    <source>
        <dbReference type="ARBA" id="ARBA00023054"/>
    </source>
</evidence>
<evidence type="ECO:0000256" key="1">
    <source>
        <dbReference type="ARBA" id="ARBA00004049"/>
    </source>
</evidence>
<dbReference type="EMBL" id="BMAC01000739">
    <property type="protein sequence ID" value="GFQ02291.1"/>
    <property type="molecule type" value="Genomic_DNA"/>
</dbReference>
<reference evidence="8" key="1">
    <citation type="submission" date="2020-07" db="EMBL/GenBank/DDBJ databases">
        <title>Ethylene signaling mediates host invasion by parasitic plants.</title>
        <authorList>
            <person name="Yoshida S."/>
        </authorList>
    </citation>
    <scope>NUCLEOTIDE SEQUENCE</scope>
    <source>
        <strain evidence="8">Okayama</strain>
    </source>
</reference>
<evidence type="ECO:0000256" key="6">
    <source>
        <dbReference type="ARBA" id="ARBA00023242"/>
    </source>
</evidence>
<dbReference type="InterPro" id="IPR044607">
    <property type="entry name" value="RKD-like"/>
</dbReference>
<dbReference type="AlphaFoldDB" id="A0A830CQW6"/>
<organism evidence="8 9">
    <name type="scientific">Phtheirospermum japonicum</name>
    <dbReference type="NCBI Taxonomy" id="374723"/>
    <lineage>
        <taxon>Eukaryota</taxon>
        <taxon>Viridiplantae</taxon>
        <taxon>Streptophyta</taxon>
        <taxon>Embryophyta</taxon>
        <taxon>Tracheophyta</taxon>
        <taxon>Spermatophyta</taxon>
        <taxon>Magnoliopsida</taxon>
        <taxon>eudicotyledons</taxon>
        <taxon>Gunneridae</taxon>
        <taxon>Pentapetalae</taxon>
        <taxon>asterids</taxon>
        <taxon>lamiids</taxon>
        <taxon>Lamiales</taxon>
        <taxon>Orobanchaceae</taxon>
        <taxon>Orobanchaceae incertae sedis</taxon>
        <taxon>Phtheirospermum</taxon>
    </lineage>
</organism>
<evidence type="ECO:0000256" key="5">
    <source>
        <dbReference type="ARBA" id="ARBA00023163"/>
    </source>
</evidence>
<proteinExistence type="predicted"/>
<sequence length="292" mass="33468">MAGEGCSSHTGAINDDFNNFDNTVYGDINPTPHSGFSVNPQSQYNCSCCQVLREITHTKGMNVKRLEIHGVFGVITHAVLGTYGFDPSFQGEAIQMFDFHNESTQMVKRFMVQYFETCKLEGYDLMQDPLSKFYEALCVGLNELDTPDDFLQLSPENTGDCPNSQQEPMLQREGGNIQVGFMKIPLAMQVSFVIFYRERTRKLRLKDFKDYYDLPIEDAAKRLNICPTVMKKICRKNGVVRWPYRKVKSIKKKISKKTKILNASDDHERARALADIQKHQQELATIYESFNK</sequence>
<comment type="caution">
    <text evidence="8">The sequence shown here is derived from an EMBL/GenBank/DDBJ whole genome shotgun (WGS) entry which is preliminary data.</text>
</comment>
<evidence type="ECO:0000256" key="2">
    <source>
        <dbReference type="ARBA" id="ARBA00023015"/>
    </source>
</evidence>
<gene>
    <name evidence="8" type="ORF">PHJA_002373100</name>
</gene>
<dbReference type="PANTHER" id="PTHR46373">
    <property type="entry name" value="PROTEIN RKD4"/>
    <property type="match status" value="1"/>
</dbReference>
<keyword evidence="6" id="KW-0539">Nucleus</keyword>
<keyword evidence="2" id="KW-0805">Transcription regulation</keyword>
<protein>
    <submittedName>
        <fullName evidence="8">Protein nlp2</fullName>
    </submittedName>
</protein>
<evidence type="ECO:0000313" key="9">
    <source>
        <dbReference type="Proteomes" id="UP000653305"/>
    </source>
</evidence>